<feature type="compositionally biased region" description="Polar residues" evidence="2">
    <location>
        <begin position="296"/>
        <end position="305"/>
    </location>
</feature>
<protein>
    <submittedName>
        <fullName evidence="3">Uncharacterized protein</fullName>
    </submittedName>
</protein>
<keyword evidence="1" id="KW-0175">Coiled coil</keyword>
<reference evidence="3" key="1">
    <citation type="journal article" date="2020" name="Nature">
        <title>Giant virus diversity and host interactions through global metagenomics.</title>
        <authorList>
            <person name="Schulz F."/>
            <person name="Roux S."/>
            <person name="Paez-Espino D."/>
            <person name="Jungbluth S."/>
            <person name="Walsh D.A."/>
            <person name="Denef V.J."/>
            <person name="McMahon K.D."/>
            <person name="Konstantinidis K.T."/>
            <person name="Eloe-Fadrosh E.A."/>
            <person name="Kyrpides N.C."/>
            <person name="Woyke T."/>
        </authorList>
    </citation>
    <scope>NUCLEOTIDE SEQUENCE</scope>
    <source>
        <strain evidence="3">GVMAG-S-ERX556106-38</strain>
    </source>
</reference>
<evidence type="ECO:0000256" key="1">
    <source>
        <dbReference type="SAM" id="Coils"/>
    </source>
</evidence>
<accession>A0A6C0FAM9</accession>
<evidence type="ECO:0000256" key="2">
    <source>
        <dbReference type="SAM" id="MobiDB-lite"/>
    </source>
</evidence>
<feature type="compositionally biased region" description="Polar residues" evidence="2">
    <location>
        <begin position="276"/>
        <end position="285"/>
    </location>
</feature>
<organism evidence="3">
    <name type="scientific">viral metagenome</name>
    <dbReference type="NCBI Taxonomy" id="1070528"/>
    <lineage>
        <taxon>unclassified sequences</taxon>
        <taxon>metagenomes</taxon>
        <taxon>organismal metagenomes</taxon>
    </lineage>
</organism>
<sequence length="538" mass="62477">MDTQIENRINLLKAEHNELIDLKEENKQLFDKLKAKIVQLQSWYNKYVAEHKDHLFIFGLDSFHYQGKIIDVEYEDMMRLYCSISNRMYCEYYKLYQIMIKYVMENVKDKKVIDIITSNNSFPMYKDLEPYKQYGSETISQLHDIVLLLFSGLKNVLDKKQEELRMHKAKNDIGLNIDNFIQTFQFDNTVLEQKLSLFISYMEFFHKMHIKYLKRFTSKMNLFSSQIDHDIKIDSTSRSKERRKSMIDEFKHDNIGATLMHQLTDSISGGGSDSDLATNSPSRSCESPDTKETEYASRNNSNEMNSISFVEGNEHGVMIKEPLSYPDVNEIERNTNELSEQIVHVEMDIEEADQQKDMIPPSSQEENEVAANNELNEETNQESETVMDDDSTFTEEDVRIRRRFSSTSNGQQIIHRRLCYKVVFSAGAYVREQPSYDKDVKKVGTIDMNDIVESNTKHPNEYVSQDNGETITWIKLVKPVEGWIPLVNQKGNKVIELVEEIPDIDKKSEIIEEEVKSVASQLLGSVIESALDNTAQPK</sequence>
<feature type="coiled-coil region" evidence="1">
    <location>
        <begin position="328"/>
        <end position="355"/>
    </location>
</feature>
<proteinExistence type="predicted"/>
<name>A0A6C0FAM9_9ZZZZ</name>
<feature type="region of interest" description="Disordered" evidence="2">
    <location>
        <begin position="264"/>
        <end position="305"/>
    </location>
</feature>
<feature type="region of interest" description="Disordered" evidence="2">
    <location>
        <begin position="375"/>
        <end position="394"/>
    </location>
</feature>
<dbReference type="EMBL" id="MN738837">
    <property type="protein sequence ID" value="QHT38926.1"/>
    <property type="molecule type" value="Genomic_DNA"/>
</dbReference>
<feature type="compositionally biased region" description="Basic and acidic residues" evidence="2">
    <location>
        <begin position="286"/>
        <end position="295"/>
    </location>
</feature>
<evidence type="ECO:0000313" key="3">
    <source>
        <dbReference type="EMBL" id="QHT38926.1"/>
    </source>
</evidence>
<dbReference type="AlphaFoldDB" id="A0A6C0FAM9"/>